<feature type="compositionally biased region" description="Basic and acidic residues" evidence="7">
    <location>
        <begin position="1"/>
        <end position="12"/>
    </location>
</feature>
<keyword evidence="3 5" id="KW-0697">Rotamase</keyword>
<feature type="compositionally biased region" description="Polar residues" evidence="7">
    <location>
        <begin position="305"/>
        <end position="320"/>
    </location>
</feature>
<comment type="catalytic activity">
    <reaction evidence="1 5">
        <text>[protein]-peptidylproline (omega=180) = [protein]-peptidylproline (omega=0)</text>
        <dbReference type="Rhea" id="RHEA:16237"/>
        <dbReference type="Rhea" id="RHEA-COMP:10747"/>
        <dbReference type="Rhea" id="RHEA-COMP:10748"/>
        <dbReference type="ChEBI" id="CHEBI:83833"/>
        <dbReference type="ChEBI" id="CHEBI:83834"/>
        <dbReference type="EC" id="5.2.1.8"/>
    </reaction>
</comment>
<dbReference type="PANTHER" id="PTHR45779">
    <property type="entry name" value="PEPTIDYLPROLYL ISOMERASE"/>
    <property type="match status" value="1"/>
</dbReference>
<dbReference type="GO" id="GO:0005783">
    <property type="term" value="C:endoplasmic reticulum"/>
    <property type="evidence" value="ECO:0007669"/>
    <property type="project" value="TreeGrafter"/>
</dbReference>
<dbReference type="OrthoDB" id="1902587at2759"/>
<feature type="region of interest" description="Disordered" evidence="7">
    <location>
        <begin position="217"/>
        <end position="332"/>
    </location>
</feature>
<dbReference type="InterPro" id="IPR001179">
    <property type="entry name" value="PPIase_FKBP_dom"/>
</dbReference>
<evidence type="ECO:0000259" key="8">
    <source>
        <dbReference type="PROSITE" id="PS50059"/>
    </source>
</evidence>
<evidence type="ECO:0000256" key="5">
    <source>
        <dbReference type="PROSITE-ProRule" id="PRU00277"/>
    </source>
</evidence>
<dbReference type="InterPro" id="IPR007175">
    <property type="entry name" value="Rpr2/Snm1/Rpp21"/>
</dbReference>
<evidence type="ECO:0000313" key="9">
    <source>
        <dbReference type="EMBL" id="PRP88676.1"/>
    </source>
</evidence>
<dbReference type="FunFam" id="3.10.50.40:FF:000006">
    <property type="entry name" value="Peptidyl-prolyl cis-trans isomerase"/>
    <property type="match status" value="1"/>
</dbReference>
<dbReference type="InterPro" id="IPR046357">
    <property type="entry name" value="PPIase_dom_sf"/>
</dbReference>
<dbReference type="GO" id="GO:0006396">
    <property type="term" value="P:RNA processing"/>
    <property type="evidence" value="ECO:0007669"/>
    <property type="project" value="InterPro"/>
</dbReference>
<dbReference type="EC" id="5.2.1.8" evidence="2 5"/>
<feature type="region of interest" description="Disordered" evidence="7">
    <location>
        <begin position="356"/>
        <end position="387"/>
    </location>
</feature>
<dbReference type="GO" id="GO:0003755">
    <property type="term" value="F:peptidyl-prolyl cis-trans isomerase activity"/>
    <property type="evidence" value="ECO:0007669"/>
    <property type="project" value="UniProtKB-KW"/>
</dbReference>
<feature type="domain" description="PPIase FKBP-type" evidence="8">
    <location>
        <begin position="455"/>
        <end position="543"/>
    </location>
</feature>
<keyword evidence="10" id="KW-1185">Reference proteome</keyword>
<organism evidence="9 10">
    <name type="scientific">Planoprotostelium fungivorum</name>
    <dbReference type="NCBI Taxonomy" id="1890364"/>
    <lineage>
        <taxon>Eukaryota</taxon>
        <taxon>Amoebozoa</taxon>
        <taxon>Evosea</taxon>
        <taxon>Variosea</taxon>
        <taxon>Cavosteliida</taxon>
        <taxon>Cavosteliaceae</taxon>
        <taxon>Planoprotostelium</taxon>
    </lineage>
</organism>
<feature type="region of interest" description="Disordered" evidence="7">
    <location>
        <begin position="1"/>
        <end position="35"/>
    </location>
</feature>
<evidence type="ECO:0000256" key="2">
    <source>
        <dbReference type="ARBA" id="ARBA00013194"/>
    </source>
</evidence>
<protein>
    <recommendedName>
        <fullName evidence="2 5">peptidylprolyl isomerase</fullName>
        <ecNumber evidence="2 5">5.2.1.8</ecNumber>
    </recommendedName>
</protein>
<dbReference type="AlphaFoldDB" id="A0A2P6NXK8"/>
<dbReference type="PANTHER" id="PTHR45779:SF7">
    <property type="entry name" value="PEPTIDYLPROLYL ISOMERASE"/>
    <property type="match status" value="1"/>
</dbReference>
<accession>A0A2P6NXK8</accession>
<evidence type="ECO:0000256" key="7">
    <source>
        <dbReference type="SAM" id="MobiDB-lite"/>
    </source>
</evidence>
<dbReference type="STRING" id="1890364.A0A2P6NXK8"/>
<dbReference type="InParanoid" id="A0A2P6NXK8"/>
<comment type="caution">
    <text evidence="9">The sequence shown here is derived from an EMBL/GenBank/DDBJ whole genome shotgun (WGS) entry which is preliminary data.</text>
</comment>
<dbReference type="EMBL" id="MDYQ01000008">
    <property type="protein sequence ID" value="PRP88676.1"/>
    <property type="molecule type" value="Genomic_DNA"/>
</dbReference>
<name>A0A2P6NXK8_9EUKA</name>
<feature type="coiled-coil region" evidence="6">
    <location>
        <begin position="44"/>
        <end position="71"/>
    </location>
</feature>
<keyword evidence="4 5" id="KW-0413">Isomerase</keyword>
<dbReference type="Proteomes" id="UP000241769">
    <property type="component" value="Unassembled WGS sequence"/>
</dbReference>
<evidence type="ECO:0000256" key="3">
    <source>
        <dbReference type="ARBA" id="ARBA00023110"/>
    </source>
</evidence>
<evidence type="ECO:0000256" key="4">
    <source>
        <dbReference type="ARBA" id="ARBA00023235"/>
    </source>
</evidence>
<feature type="compositionally biased region" description="Low complexity" evidence="7">
    <location>
        <begin position="236"/>
        <end position="258"/>
    </location>
</feature>
<feature type="compositionally biased region" description="Low complexity" evidence="7">
    <location>
        <begin position="356"/>
        <end position="374"/>
    </location>
</feature>
<dbReference type="Pfam" id="PF00254">
    <property type="entry name" value="FKBP_C"/>
    <property type="match status" value="1"/>
</dbReference>
<gene>
    <name evidence="9" type="ORF">PROFUN_02772</name>
</gene>
<proteinExistence type="predicted"/>
<dbReference type="Gene3D" id="6.20.50.20">
    <property type="match status" value="1"/>
</dbReference>
<dbReference type="InterPro" id="IPR044609">
    <property type="entry name" value="FKBP2/11"/>
</dbReference>
<dbReference type="Pfam" id="PF04032">
    <property type="entry name" value="Rpr2"/>
    <property type="match status" value="1"/>
</dbReference>
<dbReference type="SUPFAM" id="SSF54534">
    <property type="entry name" value="FKBP-like"/>
    <property type="match status" value="1"/>
</dbReference>
<evidence type="ECO:0000256" key="6">
    <source>
        <dbReference type="SAM" id="Coils"/>
    </source>
</evidence>
<reference evidence="9 10" key="1">
    <citation type="journal article" date="2018" name="Genome Biol. Evol.">
        <title>Multiple Roots of Fruiting Body Formation in Amoebozoa.</title>
        <authorList>
            <person name="Hillmann F."/>
            <person name="Forbes G."/>
            <person name="Novohradska S."/>
            <person name="Ferling I."/>
            <person name="Riege K."/>
            <person name="Groth M."/>
            <person name="Westermann M."/>
            <person name="Marz M."/>
            <person name="Spaller T."/>
            <person name="Winckler T."/>
            <person name="Schaap P."/>
            <person name="Glockner G."/>
        </authorList>
    </citation>
    <scope>NUCLEOTIDE SEQUENCE [LARGE SCALE GENOMIC DNA]</scope>
    <source>
        <strain evidence="9 10">Jena</strain>
    </source>
</reference>
<evidence type="ECO:0000313" key="10">
    <source>
        <dbReference type="Proteomes" id="UP000241769"/>
    </source>
</evidence>
<dbReference type="Gene3D" id="3.10.50.40">
    <property type="match status" value="1"/>
</dbReference>
<keyword evidence="6" id="KW-0175">Coiled coil</keyword>
<feature type="compositionally biased region" description="Basic and acidic residues" evidence="7">
    <location>
        <begin position="277"/>
        <end position="298"/>
    </location>
</feature>
<sequence length="543" mass="59882">MGKEEATKEKVRQRSAAKNNAKHQPSKESMEAAAAYAAKKKLQRQKSIEQKEELQVDVHALEAALSKSAEQKADAIFVSTYGNNDAIRDRLDHLWKSAVTIFHNGQDSIARHLISQMRLSAVQNGIALPQDIIDSFCGHCSSYLLPGFNCQVRNAHVSELTPSDFTHMILSPPEALISLRERTKSIAKPPKLKTVVMNKCTTCGDVNAEIGFKRNSFSRATLQRREQKKKSRQLKQQKQQQQQQPTQTQTHTQTQTQQLKKRPMEKASVSTPPLKKLKPDNNDHRVRMSDVFLSEDKRTPKKGQQKGQSKALNTQESLQQMLKEREKKSNAESGLKSFLAALKPKKDTSSIISTTSIMPASSPKLSAQAAQKNAPKPRPPAKKKKFQLSDMQKVSIGIALIAAIGLGLFLTDSGAPAKEMPQARRPPPPDLSQYNVKIDTEEGTRSEGCVETKSGDTVTVHYTGKLEDGTVFDSSLPRNEPFTFPLGSGRVIPGWELGLTGACVGEKRSVWIPHQLAYGEAGAGGVIPPNSNLIFDVEVVEIN</sequence>
<dbReference type="PROSITE" id="PS50059">
    <property type="entry name" value="FKBP_PPIASE"/>
    <property type="match status" value="1"/>
</dbReference>
<feature type="compositionally biased region" description="Basic residues" evidence="7">
    <location>
        <begin position="226"/>
        <end position="235"/>
    </location>
</feature>
<evidence type="ECO:0000256" key="1">
    <source>
        <dbReference type="ARBA" id="ARBA00000971"/>
    </source>
</evidence>